<dbReference type="PROSITE" id="PS51194">
    <property type="entry name" value="HELICASE_CTER"/>
    <property type="match status" value="1"/>
</dbReference>
<feature type="compositionally biased region" description="Basic and acidic residues" evidence="22">
    <location>
        <begin position="775"/>
        <end position="792"/>
    </location>
</feature>
<comment type="similarity">
    <text evidence="3 21">Belongs to the helicase family. RecQ subfamily.</text>
</comment>
<feature type="compositionally biased region" description="Polar residues" evidence="22">
    <location>
        <begin position="720"/>
        <end position="738"/>
    </location>
</feature>
<evidence type="ECO:0000313" key="25">
    <source>
        <dbReference type="EMBL" id="RVE69332.1"/>
    </source>
</evidence>
<dbReference type="Gene3D" id="6.10.250.3140">
    <property type="match status" value="1"/>
</dbReference>
<comment type="catalytic activity">
    <reaction evidence="19 21">
        <text>Couples ATP hydrolysis with the unwinding of duplex DNA by translocating in the 3'-5' direction.</text>
        <dbReference type="EC" id="5.6.2.4"/>
    </reaction>
</comment>
<evidence type="ECO:0000259" key="24">
    <source>
        <dbReference type="PROSITE" id="PS51194"/>
    </source>
</evidence>
<evidence type="ECO:0000256" key="21">
    <source>
        <dbReference type="RuleBase" id="RU364117"/>
    </source>
</evidence>
<accession>A0A3S2M766</accession>
<dbReference type="FunFam" id="3.40.50.300:FF:000614">
    <property type="entry name" value="ATP-dependent DNA helicase"/>
    <property type="match status" value="1"/>
</dbReference>
<dbReference type="InterPro" id="IPR032284">
    <property type="entry name" value="RecQ_Zn-bd"/>
</dbReference>
<evidence type="ECO:0000256" key="20">
    <source>
        <dbReference type="ARBA" id="ARBA00049360"/>
    </source>
</evidence>
<comment type="catalytic activity">
    <reaction evidence="20 21">
        <text>ATP + H2O = ADP + phosphate + H(+)</text>
        <dbReference type="Rhea" id="RHEA:13065"/>
        <dbReference type="ChEBI" id="CHEBI:15377"/>
        <dbReference type="ChEBI" id="CHEBI:15378"/>
        <dbReference type="ChEBI" id="CHEBI:30616"/>
        <dbReference type="ChEBI" id="CHEBI:43474"/>
        <dbReference type="ChEBI" id="CHEBI:456216"/>
    </reaction>
</comment>
<dbReference type="InterPro" id="IPR013257">
    <property type="entry name" value="SRI"/>
</dbReference>
<dbReference type="SMART" id="SM00487">
    <property type="entry name" value="DEXDc"/>
    <property type="match status" value="1"/>
</dbReference>
<dbReference type="Gene3D" id="3.40.50.300">
    <property type="entry name" value="P-loop containing nucleotide triphosphate hydrolases"/>
    <property type="match status" value="2"/>
</dbReference>
<dbReference type="EC" id="5.6.2.4" evidence="21"/>
<dbReference type="InterPro" id="IPR010716">
    <property type="entry name" value="RECQ5"/>
</dbReference>
<dbReference type="AlphaFoldDB" id="A0A3S2M766"/>
<keyword evidence="18" id="KW-0131">Cell cycle</keyword>
<evidence type="ECO:0000256" key="22">
    <source>
        <dbReference type="SAM" id="MobiDB-lite"/>
    </source>
</evidence>
<evidence type="ECO:0000256" key="7">
    <source>
        <dbReference type="ARBA" id="ARBA00022723"/>
    </source>
</evidence>
<dbReference type="GO" id="GO:0045934">
    <property type="term" value="P:negative regulation of nucleobase-containing compound metabolic process"/>
    <property type="evidence" value="ECO:0007669"/>
    <property type="project" value="UniProtKB-ARBA"/>
</dbReference>
<evidence type="ECO:0000256" key="9">
    <source>
        <dbReference type="ARBA" id="ARBA00022763"/>
    </source>
</evidence>
<evidence type="ECO:0000256" key="16">
    <source>
        <dbReference type="ARBA" id="ARBA00023235"/>
    </source>
</evidence>
<dbReference type="GO" id="GO:0006355">
    <property type="term" value="P:regulation of DNA-templated transcription"/>
    <property type="evidence" value="ECO:0007669"/>
    <property type="project" value="InterPro"/>
</dbReference>
<dbReference type="GO" id="GO:0005694">
    <property type="term" value="C:chromosome"/>
    <property type="evidence" value="ECO:0007669"/>
    <property type="project" value="InterPro"/>
</dbReference>
<keyword evidence="26" id="KW-1185">Reference proteome</keyword>
<evidence type="ECO:0000256" key="18">
    <source>
        <dbReference type="ARBA" id="ARBA00023306"/>
    </source>
</evidence>
<evidence type="ECO:0000313" key="26">
    <source>
        <dbReference type="Proteomes" id="UP000283210"/>
    </source>
</evidence>
<organism evidence="25 26">
    <name type="scientific">Oryzias javanicus</name>
    <name type="common">Javanese ricefish</name>
    <name type="synonym">Aplocheilus javanicus</name>
    <dbReference type="NCBI Taxonomy" id="123683"/>
    <lineage>
        <taxon>Eukaryota</taxon>
        <taxon>Metazoa</taxon>
        <taxon>Chordata</taxon>
        <taxon>Craniata</taxon>
        <taxon>Vertebrata</taxon>
        <taxon>Euteleostomi</taxon>
        <taxon>Actinopterygii</taxon>
        <taxon>Neopterygii</taxon>
        <taxon>Teleostei</taxon>
        <taxon>Neoteleostei</taxon>
        <taxon>Acanthomorphata</taxon>
        <taxon>Ovalentaria</taxon>
        <taxon>Atherinomorphae</taxon>
        <taxon>Beloniformes</taxon>
        <taxon>Adrianichthyidae</taxon>
        <taxon>Oryziinae</taxon>
        <taxon>Oryzias</taxon>
    </lineage>
</organism>
<keyword evidence="13 21" id="KW-0067">ATP-binding</keyword>
<keyword evidence="10 21" id="KW-0378">Hydrolase</keyword>
<feature type="region of interest" description="Disordered" evidence="22">
    <location>
        <begin position="441"/>
        <end position="464"/>
    </location>
</feature>
<dbReference type="Pfam" id="PF00270">
    <property type="entry name" value="DEAD"/>
    <property type="match status" value="1"/>
</dbReference>
<sequence>MTSLKQALKTHFGFNNFRSKLQEDVIKAVLRGDRDVFVCMPTGAGKSLCYQLPAMLSEGITLVISPLIALIQDQVDHMKELNIPACSINSKLGVGERRLILADLGSSSPKLKLLYITPEMVASPSFQPCLTDLCSRSLLSYLAVDEAHCVSQWGHDFRPDYLKLGELRARLPGVPCLALTATAPKNVQEDIVKSLRLNSPLSFVTPVFRSNLHYDVIFRDLLPNPYVHLHAFIKKALAMENNSKGQGCGIVYCRTREGCETVAYQLTKLGVSAKPYHAGLKAGDRTEAQNDWMQGKVLVIVATISFGMGVDKANVRFVAHWNLAKSLASYYQESGRAGRDGLPSSCRTYYSPKDKEQINFLIRQEVARRQEKRGSAKESDKSAITDFEAMVLFCEQESCRHASISKFFGDKTPNCAGACDFCQQRAQRSLRLPAGPLRRGKKGYGFERYDEDEGGSGEDDSAKRKKEFSELFKKQMKLRKGFDGQSGDFAPPDPDCPLREADSQKIPRLTVKTREHCLSRLQEALQGQQGAGGAFNGDGLLSAVDIEYEIFKKSKSSNLYKAAVLKQILEMKAAPSSEGENTREDKKSREVEMKLEDEPSSSSFTYPAELQGFTSASELYSIKRKRVGAGLRGSSNPYVTARELLKTDAAPDKQTESGGFIGDGLRDPTKGGRAVSKKQQKLAEAAKSSRSIFQYFQKKQPEETKCEEEEERDDSRAADSQENGLQRRSPSSPAPSDTQETKTEVIVITEDEEEKTMTVVQESSRQDAIILTEKTQPEQEANPKELELDRESPPPAKRSRPAGGSRRVTFNPTVQHEVVQPHSKAVKPVTLKEAAEVVVRYLDPLYTQGKFATKELFKSFARYLSHLLAENVGKDQVKAEAKRLIKTYFSKVQRCEDEADWALLKAPHSRKSTD</sequence>
<keyword evidence="11 21" id="KW-0347">Helicase</keyword>
<dbReference type="PANTHER" id="PTHR13710">
    <property type="entry name" value="DNA HELICASE RECQ FAMILY MEMBER"/>
    <property type="match status" value="1"/>
</dbReference>
<feature type="domain" description="Helicase ATP-binding" evidence="23">
    <location>
        <begin position="27"/>
        <end position="201"/>
    </location>
</feature>
<evidence type="ECO:0000256" key="14">
    <source>
        <dbReference type="ARBA" id="ARBA00023125"/>
    </source>
</evidence>
<evidence type="ECO:0000256" key="11">
    <source>
        <dbReference type="ARBA" id="ARBA00022806"/>
    </source>
</evidence>
<dbReference type="InterPro" id="IPR001650">
    <property type="entry name" value="Helicase_C-like"/>
</dbReference>
<keyword evidence="14" id="KW-0238">DNA-binding</keyword>
<dbReference type="GO" id="GO:0003677">
    <property type="term" value="F:DNA binding"/>
    <property type="evidence" value="ECO:0007669"/>
    <property type="project" value="UniProtKB-KW"/>
</dbReference>
<dbReference type="OrthoDB" id="10261556at2759"/>
<dbReference type="GO" id="GO:0005737">
    <property type="term" value="C:cytoplasm"/>
    <property type="evidence" value="ECO:0007669"/>
    <property type="project" value="TreeGrafter"/>
</dbReference>
<feature type="region of interest" description="Disordered" evidence="22">
    <location>
        <begin position="574"/>
        <end position="607"/>
    </location>
</feature>
<evidence type="ECO:0000256" key="4">
    <source>
        <dbReference type="ARBA" id="ARBA00022553"/>
    </source>
</evidence>
<dbReference type="Pfam" id="PF16124">
    <property type="entry name" value="RecQ_Zn_bind"/>
    <property type="match status" value="1"/>
</dbReference>
<dbReference type="EMBL" id="CM012444">
    <property type="protein sequence ID" value="RVE69332.1"/>
    <property type="molecule type" value="Genomic_DNA"/>
</dbReference>
<keyword evidence="5" id="KW-0132">Cell division</keyword>
<dbReference type="CDD" id="cd18794">
    <property type="entry name" value="SF2_C_RecQ"/>
    <property type="match status" value="1"/>
</dbReference>
<keyword evidence="8 21" id="KW-0547">Nucleotide-binding</keyword>
<dbReference type="InterPro" id="IPR027417">
    <property type="entry name" value="P-loop_NTPase"/>
</dbReference>
<feature type="domain" description="Helicase C-terminal" evidence="24">
    <location>
        <begin position="232"/>
        <end position="384"/>
    </location>
</feature>
<dbReference type="Pfam" id="PF06959">
    <property type="entry name" value="RecQ5"/>
    <property type="match status" value="1"/>
</dbReference>
<evidence type="ECO:0000256" key="2">
    <source>
        <dbReference type="ARBA" id="ARBA00004642"/>
    </source>
</evidence>
<dbReference type="GO" id="GO:0046872">
    <property type="term" value="F:metal ion binding"/>
    <property type="evidence" value="ECO:0007669"/>
    <property type="project" value="UniProtKB-KW"/>
</dbReference>
<feature type="compositionally biased region" description="Basic and acidic residues" evidence="22">
    <location>
        <begin position="580"/>
        <end position="597"/>
    </location>
</feature>
<evidence type="ECO:0000256" key="5">
    <source>
        <dbReference type="ARBA" id="ARBA00022618"/>
    </source>
</evidence>
<dbReference type="SUPFAM" id="SSF52540">
    <property type="entry name" value="P-loop containing nucleoside triphosphate hydrolases"/>
    <property type="match status" value="1"/>
</dbReference>
<dbReference type="GO" id="GO:0000724">
    <property type="term" value="P:double-strand break repair via homologous recombination"/>
    <property type="evidence" value="ECO:0007669"/>
    <property type="project" value="TreeGrafter"/>
</dbReference>
<keyword evidence="7" id="KW-0479">Metal-binding</keyword>
<dbReference type="PROSITE" id="PS51192">
    <property type="entry name" value="HELICASE_ATP_BIND_1"/>
    <property type="match status" value="1"/>
</dbReference>
<evidence type="ECO:0000256" key="12">
    <source>
        <dbReference type="ARBA" id="ARBA00022833"/>
    </source>
</evidence>
<dbReference type="InterPro" id="IPR014001">
    <property type="entry name" value="Helicase_ATP-bd"/>
</dbReference>
<dbReference type="GO" id="GO:0016887">
    <property type="term" value="F:ATP hydrolysis activity"/>
    <property type="evidence" value="ECO:0007669"/>
    <property type="project" value="RHEA"/>
</dbReference>
<dbReference type="Gene3D" id="6.10.250.2460">
    <property type="match status" value="1"/>
</dbReference>
<evidence type="ECO:0000256" key="3">
    <source>
        <dbReference type="ARBA" id="ARBA00005446"/>
    </source>
</evidence>
<reference evidence="25 26" key="1">
    <citation type="submission" date="2018-11" db="EMBL/GenBank/DDBJ databases">
        <authorList>
            <person name="Lopez-Roques C."/>
            <person name="Donnadieu C."/>
            <person name="Bouchez O."/>
            <person name="Klopp C."/>
            <person name="Cabau C."/>
            <person name="Zahm M."/>
        </authorList>
    </citation>
    <scope>NUCLEOTIDE SEQUENCE [LARGE SCALE GENOMIC DNA]</scope>
    <source>
        <strain evidence="25">RS831</strain>
        <tissue evidence="25">Whole body</tissue>
    </source>
</reference>
<keyword evidence="6" id="KW-0235">DNA replication</keyword>
<evidence type="ECO:0000256" key="19">
    <source>
        <dbReference type="ARBA" id="ARBA00034617"/>
    </source>
</evidence>
<dbReference type="GO" id="GO:0010605">
    <property type="term" value="P:negative regulation of macromolecule metabolic process"/>
    <property type="evidence" value="ECO:0007669"/>
    <property type="project" value="UniProtKB-ARBA"/>
</dbReference>
<evidence type="ECO:0000256" key="17">
    <source>
        <dbReference type="ARBA" id="ARBA00023242"/>
    </source>
</evidence>
<dbReference type="GO" id="GO:0043138">
    <property type="term" value="F:3'-5' DNA helicase activity"/>
    <property type="evidence" value="ECO:0007669"/>
    <property type="project" value="UniProtKB-EC"/>
</dbReference>
<dbReference type="GO" id="GO:0006260">
    <property type="term" value="P:DNA replication"/>
    <property type="evidence" value="ECO:0007669"/>
    <property type="project" value="UniProtKB-KW"/>
</dbReference>
<keyword evidence="17 21" id="KW-0539">Nucleus</keyword>
<dbReference type="SMART" id="SM00490">
    <property type="entry name" value="HELICc"/>
    <property type="match status" value="1"/>
</dbReference>
<keyword evidence="4" id="KW-0597">Phosphoprotein</keyword>
<dbReference type="InterPro" id="IPR004589">
    <property type="entry name" value="DNA_helicase_ATP-dep_RecQ"/>
</dbReference>
<evidence type="ECO:0000256" key="8">
    <source>
        <dbReference type="ARBA" id="ARBA00022741"/>
    </source>
</evidence>
<evidence type="ECO:0000256" key="15">
    <source>
        <dbReference type="ARBA" id="ARBA00023204"/>
    </source>
</evidence>
<dbReference type="GO" id="GO:0009378">
    <property type="term" value="F:four-way junction helicase activity"/>
    <property type="evidence" value="ECO:0007669"/>
    <property type="project" value="TreeGrafter"/>
</dbReference>
<dbReference type="GO" id="GO:0051301">
    <property type="term" value="P:cell division"/>
    <property type="evidence" value="ECO:0007669"/>
    <property type="project" value="UniProtKB-KW"/>
</dbReference>
<evidence type="ECO:0000256" key="6">
    <source>
        <dbReference type="ARBA" id="ARBA00022705"/>
    </source>
</evidence>
<dbReference type="PANTHER" id="PTHR13710:SF152">
    <property type="entry name" value="ATP-DEPENDENT DNA HELICASE Q5"/>
    <property type="match status" value="1"/>
</dbReference>
<feature type="region of interest" description="Disordered" evidence="22">
    <location>
        <begin position="630"/>
        <end position="807"/>
    </location>
</feature>
<evidence type="ECO:0000256" key="10">
    <source>
        <dbReference type="ARBA" id="ARBA00022801"/>
    </source>
</evidence>
<protein>
    <recommendedName>
        <fullName evidence="21">ATP-dependent DNA helicase</fullName>
        <ecNumber evidence="21">5.6.2.4</ecNumber>
    </recommendedName>
</protein>
<reference evidence="25 26" key="2">
    <citation type="submission" date="2019-01" db="EMBL/GenBank/DDBJ databases">
        <title>A chromosome length genome reference of the Java medaka (oryzias javanicus).</title>
        <authorList>
            <person name="Herpin A."/>
            <person name="Takehana Y."/>
            <person name="Naruse K."/>
            <person name="Ansai S."/>
            <person name="Kawaguchi M."/>
        </authorList>
    </citation>
    <scope>NUCLEOTIDE SEQUENCE [LARGE SCALE GENOMIC DNA]</scope>
    <source>
        <strain evidence="25">RS831</strain>
        <tissue evidence="25">Whole body</tissue>
    </source>
</reference>
<evidence type="ECO:0000256" key="13">
    <source>
        <dbReference type="ARBA" id="ARBA00022840"/>
    </source>
</evidence>
<dbReference type="Pfam" id="PF00271">
    <property type="entry name" value="Helicase_C"/>
    <property type="match status" value="1"/>
</dbReference>
<dbReference type="FunFam" id="3.40.50.300:FF:000444">
    <property type="entry name" value="ATP-dependent DNA helicase"/>
    <property type="match status" value="1"/>
</dbReference>
<feature type="compositionally biased region" description="Acidic residues" evidence="22">
    <location>
        <begin position="449"/>
        <end position="459"/>
    </location>
</feature>
<name>A0A3S2M766_ORYJA</name>
<evidence type="ECO:0000259" key="23">
    <source>
        <dbReference type="PROSITE" id="PS51192"/>
    </source>
</evidence>
<dbReference type="Pfam" id="PF08236">
    <property type="entry name" value="SRI"/>
    <property type="match status" value="1"/>
</dbReference>
<feature type="compositionally biased region" description="Basic and acidic residues" evidence="22">
    <location>
        <begin position="643"/>
        <end position="655"/>
    </location>
</feature>
<keyword evidence="16" id="KW-0413">Isomerase</keyword>
<comment type="subcellular location">
    <subcellularLocation>
        <location evidence="2">Nucleus</location>
        <location evidence="2">Nucleoplasm</location>
    </subcellularLocation>
</comment>
<dbReference type="GO" id="GO:0005654">
    <property type="term" value="C:nucleoplasm"/>
    <property type="evidence" value="ECO:0007669"/>
    <property type="project" value="UniProtKB-SubCell"/>
</dbReference>
<evidence type="ECO:0000256" key="1">
    <source>
        <dbReference type="ARBA" id="ARBA00001947"/>
    </source>
</evidence>
<dbReference type="NCBIfam" id="TIGR00614">
    <property type="entry name" value="recQ_fam"/>
    <property type="match status" value="1"/>
</dbReference>
<comment type="cofactor">
    <cofactor evidence="1">
        <name>Zn(2+)</name>
        <dbReference type="ChEBI" id="CHEBI:29105"/>
    </cofactor>
</comment>
<keyword evidence="12" id="KW-0862">Zinc</keyword>
<keyword evidence="15" id="KW-0234">DNA repair</keyword>
<keyword evidence="9" id="KW-0227">DNA damage</keyword>
<dbReference type="GO" id="GO:0005524">
    <property type="term" value="F:ATP binding"/>
    <property type="evidence" value="ECO:0007669"/>
    <property type="project" value="UniProtKB-KW"/>
</dbReference>
<gene>
    <name evidence="25" type="ORF">OJAV_G00076640</name>
</gene>
<proteinExistence type="inferred from homology"/>
<dbReference type="Proteomes" id="UP000283210">
    <property type="component" value="Chromosome 8"/>
</dbReference>
<dbReference type="InterPro" id="IPR011545">
    <property type="entry name" value="DEAD/DEAH_box_helicase_dom"/>
</dbReference>